<dbReference type="PANTHER" id="PTHR42716">
    <property type="entry name" value="L-ASPARTATE OXIDASE"/>
    <property type="match status" value="1"/>
</dbReference>
<evidence type="ECO:0000256" key="3">
    <source>
        <dbReference type="ARBA" id="ARBA00008562"/>
    </source>
</evidence>
<evidence type="ECO:0000256" key="10">
    <source>
        <dbReference type="ARBA" id="ARBA00029426"/>
    </source>
</evidence>
<evidence type="ECO:0000256" key="4">
    <source>
        <dbReference type="ARBA" id="ARBA00012173"/>
    </source>
</evidence>
<name>A0A921FM89_9MICC</name>
<keyword evidence="7" id="KW-0662">Pyridine nucleotide biosynthesis</keyword>
<dbReference type="FunFam" id="3.90.700.10:FF:000002">
    <property type="entry name" value="L-aspartate oxidase"/>
    <property type="match status" value="1"/>
</dbReference>
<dbReference type="Proteomes" id="UP000703315">
    <property type="component" value="Unassembled WGS sequence"/>
</dbReference>
<dbReference type="AlphaFoldDB" id="A0A921FM89"/>
<dbReference type="SUPFAM" id="SSF56425">
    <property type="entry name" value="Succinate dehydrogenase/fumarate reductase flavoprotein, catalytic domain"/>
    <property type="match status" value="1"/>
</dbReference>
<dbReference type="SUPFAM" id="SSF51905">
    <property type="entry name" value="FAD/NAD(P)-binding domain"/>
    <property type="match status" value="1"/>
</dbReference>
<comment type="catalytic activity">
    <reaction evidence="12">
        <text>L-aspartate + O2 = iminosuccinate + H2O2</text>
        <dbReference type="Rhea" id="RHEA:25876"/>
        <dbReference type="ChEBI" id="CHEBI:15379"/>
        <dbReference type="ChEBI" id="CHEBI:16240"/>
        <dbReference type="ChEBI" id="CHEBI:29991"/>
        <dbReference type="ChEBI" id="CHEBI:77875"/>
        <dbReference type="EC" id="1.4.3.16"/>
    </reaction>
    <physiologicalReaction direction="left-to-right" evidence="12">
        <dbReference type="Rhea" id="RHEA:25877"/>
    </physiologicalReaction>
</comment>
<dbReference type="Pfam" id="PF02910">
    <property type="entry name" value="Succ_DH_flav_C"/>
    <property type="match status" value="1"/>
</dbReference>
<evidence type="ECO:0000256" key="12">
    <source>
        <dbReference type="ARBA" id="ARBA00048305"/>
    </source>
</evidence>
<evidence type="ECO:0000256" key="1">
    <source>
        <dbReference type="ARBA" id="ARBA00001974"/>
    </source>
</evidence>
<dbReference type="Gene3D" id="1.20.58.100">
    <property type="entry name" value="Fumarate reductase/succinate dehydrogenase flavoprotein-like, C-terminal domain"/>
    <property type="match status" value="1"/>
</dbReference>
<comment type="similarity">
    <text evidence="3">Belongs to the FAD-dependent oxidoreductase 2 family. NadB subfamily.</text>
</comment>
<evidence type="ECO:0000256" key="7">
    <source>
        <dbReference type="ARBA" id="ARBA00022642"/>
    </source>
</evidence>
<keyword evidence="9" id="KW-0560">Oxidoreductase</keyword>
<evidence type="ECO:0000256" key="2">
    <source>
        <dbReference type="ARBA" id="ARBA00004950"/>
    </source>
</evidence>
<keyword evidence="8" id="KW-0274">FAD</keyword>
<dbReference type="Pfam" id="PF00890">
    <property type="entry name" value="FAD_binding_2"/>
    <property type="match status" value="1"/>
</dbReference>
<dbReference type="EC" id="1.4.3.16" evidence="4"/>
<evidence type="ECO:0000313" key="16">
    <source>
        <dbReference type="EMBL" id="HJF14234.1"/>
    </source>
</evidence>
<dbReference type="InterPro" id="IPR027477">
    <property type="entry name" value="Succ_DH/fumarate_Rdtase_cat_sf"/>
</dbReference>
<comment type="cofactor">
    <cofactor evidence="1">
        <name>FAD</name>
        <dbReference type="ChEBI" id="CHEBI:57692"/>
    </cofactor>
</comment>
<protein>
    <recommendedName>
        <fullName evidence="5">L-aspartate oxidase</fullName>
        <ecNumber evidence="4">1.4.3.16</ecNumber>
    </recommendedName>
    <alternativeName>
        <fullName evidence="11">Quinolinate synthase B</fullName>
    </alternativeName>
</protein>
<reference evidence="16" key="1">
    <citation type="journal article" date="2021" name="PeerJ">
        <title>Extensive microbial diversity within the chicken gut microbiome revealed by metagenomics and culture.</title>
        <authorList>
            <person name="Gilroy R."/>
            <person name="Ravi A."/>
            <person name="Getino M."/>
            <person name="Pursley I."/>
            <person name="Horton D.L."/>
            <person name="Alikhan N.F."/>
            <person name="Baker D."/>
            <person name="Gharbi K."/>
            <person name="Hall N."/>
            <person name="Watson M."/>
            <person name="Adriaenssens E.M."/>
            <person name="Foster-Nyarko E."/>
            <person name="Jarju S."/>
            <person name="Secka A."/>
            <person name="Antonio M."/>
            <person name="Oren A."/>
            <person name="Chaudhuri R.R."/>
            <person name="La Ragione R."/>
            <person name="Hildebrand F."/>
            <person name="Pallen M.J."/>
        </authorList>
    </citation>
    <scope>NUCLEOTIDE SEQUENCE</scope>
    <source>
        <strain evidence="16">ChiHjej13B12-14962</strain>
    </source>
</reference>
<feature type="domain" description="FAD-dependent oxidoreductase 2 FAD-binding" evidence="14">
    <location>
        <begin position="2"/>
        <end position="381"/>
    </location>
</feature>
<dbReference type="GO" id="GO:0033765">
    <property type="term" value="F:steroid dehydrogenase activity, acting on the CH-CH group of donors"/>
    <property type="evidence" value="ECO:0007669"/>
    <property type="project" value="UniProtKB-ARBA"/>
</dbReference>
<dbReference type="PRINTS" id="PR00368">
    <property type="entry name" value="FADPNR"/>
</dbReference>
<feature type="region of interest" description="Disordered" evidence="13">
    <location>
        <begin position="509"/>
        <end position="534"/>
    </location>
</feature>
<dbReference type="InterPro" id="IPR037099">
    <property type="entry name" value="Fum_R/Succ_DH_flav-like_C_sf"/>
</dbReference>
<evidence type="ECO:0000256" key="6">
    <source>
        <dbReference type="ARBA" id="ARBA00022630"/>
    </source>
</evidence>
<accession>A0A921FM89</accession>
<organism evidence="16 17">
    <name type="scientific">Enteractinococcus helveticum</name>
    <dbReference type="NCBI Taxonomy" id="1837282"/>
    <lineage>
        <taxon>Bacteria</taxon>
        <taxon>Bacillati</taxon>
        <taxon>Actinomycetota</taxon>
        <taxon>Actinomycetes</taxon>
        <taxon>Micrococcales</taxon>
        <taxon>Micrococcaceae</taxon>
    </lineage>
</organism>
<evidence type="ECO:0000256" key="9">
    <source>
        <dbReference type="ARBA" id="ARBA00023002"/>
    </source>
</evidence>
<comment type="pathway">
    <text evidence="2">Cofactor biosynthesis; NAD(+) biosynthesis; iminoaspartate from L-aspartate (oxidase route): step 1/1.</text>
</comment>
<evidence type="ECO:0000313" key="17">
    <source>
        <dbReference type="Proteomes" id="UP000703315"/>
    </source>
</evidence>
<dbReference type="InterPro" id="IPR005288">
    <property type="entry name" value="NadB"/>
</dbReference>
<evidence type="ECO:0000256" key="8">
    <source>
        <dbReference type="ARBA" id="ARBA00022827"/>
    </source>
</evidence>
<keyword evidence="6" id="KW-0285">Flavoprotein</keyword>
<dbReference type="Gene3D" id="3.50.50.60">
    <property type="entry name" value="FAD/NAD(P)-binding domain"/>
    <property type="match status" value="1"/>
</dbReference>
<evidence type="ECO:0000256" key="11">
    <source>
        <dbReference type="ARBA" id="ARBA00030386"/>
    </source>
</evidence>
<comment type="caution">
    <text evidence="16">The sequence shown here is derived from an EMBL/GenBank/DDBJ whole genome shotgun (WGS) entry which is preliminary data.</text>
</comment>
<dbReference type="InterPro" id="IPR003953">
    <property type="entry name" value="FAD-dep_OxRdtase_2_FAD-bd"/>
</dbReference>
<dbReference type="SUPFAM" id="SSF46977">
    <property type="entry name" value="Succinate dehydrogenase/fumarate reductase flavoprotein C-terminal domain"/>
    <property type="match status" value="1"/>
</dbReference>
<comment type="function">
    <text evidence="10">Catalyzes the oxidation of L-aspartate to iminoaspartate, the first step in the de novo biosynthesis of NAD(+).</text>
</comment>
<evidence type="ECO:0000259" key="15">
    <source>
        <dbReference type="Pfam" id="PF02910"/>
    </source>
</evidence>
<reference evidence="16" key="2">
    <citation type="submission" date="2021-09" db="EMBL/GenBank/DDBJ databases">
        <authorList>
            <person name="Gilroy R."/>
        </authorList>
    </citation>
    <scope>NUCLEOTIDE SEQUENCE</scope>
    <source>
        <strain evidence="16">ChiHjej13B12-14962</strain>
    </source>
</reference>
<dbReference type="GO" id="GO:0008734">
    <property type="term" value="F:L-aspartate oxidase activity"/>
    <property type="evidence" value="ECO:0007669"/>
    <property type="project" value="UniProtKB-EC"/>
</dbReference>
<dbReference type="EMBL" id="DYXC01000069">
    <property type="protein sequence ID" value="HJF14234.1"/>
    <property type="molecule type" value="Genomic_DNA"/>
</dbReference>
<feature type="compositionally biased region" description="Polar residues" evidence="13">
    <location>
        <begin position="509"/>
        <end position="523"/>
    </location>
</feature>
<dbReference type="GO" id="GO:0034628">
    <property type="term" value="P:'de novo' NAD+ biosynthetic process from L-aspartate"/>
    <property type="evidence" value="ECO:0007669"/>
    <property type="project" value="TreeGrafter"/>
</dbReference>
<dbReference type="InterPro" id="IPR036188">
    <property type="entry name" value="FAD/NAD-bd_sf"/>
</dbReference>
<feature type="domain" description="Fumarate reductase/succinate dehydrogenase flavoprotein-like C-terminal" evidence="15">
    <location>
        <begin position="470"/>
        <end position="510"/>
    </location>
</feature>
<dbReference type="InterPro" id="IPR015939">
    <property type="entry name" value="Fum_Rdtase/Succ_DH_flav-like_C"/>
</dbReference>
<evidence type="ECO:0000259" key="14">
    <source>
        <dbReference type="Pfam" id="PF00890"/>
    </source>
</evidence>
<proteinExistence type="inferred from homology"/>
<evidence type="ECO:0000256" key="5">
    <source>
        <dbReference type="ARBA" id="ARBA00021901"/>
    </source>
</evidence>
<evidence type="ECO:0000256" key="13">
    <source>
        <dbReference type="SAM" id="MobiDB-lite"/>
    </source>
</evidence>
<sequence length="534" mass="55574">MIVVVGAGVAGLTAVNRLVTAGADVTLVTTGRFGRDAISAGNTALAQGGIAAALSADDTPALHAADTIRAGAGLVDPQVAQFVVTEGAQRMRDLLEAGFTADRNADGTLTFGLEAAHSTSRVVHAGEDSTGAALSRFLTAQVQHHIDTGVVQLVEQASLQHIHIAQNHVCGLTVRLAGGCTRLGADAVVLATGGFAGLYSNTSSSAAITGNGVLAAARAGAVLADMEFVQFHPTVIPGTGQLVSEAVRGAGAVLRDPTGKRFMSAAHPDAELAPRDVVSRTIAQVMRDVGTSSVWLDARVIEQRHGPGTLARRFPVLTHALAALGIDWGYEQVPVAPAAHYCMGGVATDSAGRTSVAGLYAAGEVASTGFHGANRLASNSLLEGLVFGTRAADAACSDIASARWQPDAGFSKFVATATEVAGATTSRIDSPQQLRKLQRVVDTHLGMTRTEADLNVALRQLETIRHPMGDLMRVMATAALRRTESRGGHWRADFPDQDANQAYRTAWRLTTTPIESDDQTPTTRTKETPVHVDA</sequence>
<dbReference type="Gene3D" id="3.90.700.10">
    <property type="entry name" value="Succinate dehydrogenase/fumarate reductase flavoprotein, catalytic domain"/>
    <property type="match status" value="1"/>
</dbReference>
<feature type="compositionally biased region" description="Basic and acidic residues" evidence="13">
    <location>
        <begin position="524"/>
        <end position="534"/>
    </location>
</feature>
<gene>
    <name evidence="16" type="ORF">K8V32_05435</name>
</gene>
<dbReference type="PANTHER" id="PTHR42716:SF2">
    <property type="entry name" value="L-ASPARTATE OXIDASE, CHLOROPLASTIC"/>
    <property type="match status" value="1"/>
</dbReference>
<dbReference type="RefSeq" id="WP_303904061.1">
    <property type="nucleotide sequence ID" value="NZ_DYXC01000069.1"/>
</dbReference>